<sequence length="367" mass="39326">MVNPERRASIEDVSSHWWVNWGYKTPVGEVEGPGVGLGVGECGSPLLHGSAWLHRSARSLLESGSRLRGLFKPGGSGLERQRSLKKSKKENDISQSLQEGGTSPDSPTKSILKRPKGILKKRSNGEHHRGHGTPHPAPHQAPDSPDDSVFLPQSRAAFGESLPTAPRKGILKKPPQRESGYYSSPEPSDCSEPLDGEGMGGGDGARSPHPVGSAPAAFVPGFPARKGILKHHSKYSSRSSTDSALGSPSLRSFGSFDDLVFLAGPSAPPGRPTSAISEDSILSSESFDRLDLPDSPREREREPGRMRGCVSADDLLGLGKSQLEFRSRLCKIKCFEELGADSPGSLMDLDNVTDVYKKAVQICHKLG</sequence>
<feature type="compositionally biased region" description="Polar residues" evidence="1">
    <location>
        <begin position="93"/>
        <end position="109"/>
    </location>
</feature>
<feature type="region of interest" description="Disordered" evidence="1">
    <location>
        <begin position="267"/>
        <end position="305"/>
    </location>
</feature>
<reference evidence="3" key="3">
    <citation type="journal article" date="2014" name="Nature">
        <title>Elephant shark genome provides unique insights into gnathostome evolution.</title>
        <authorList>
            <consortium name="International Elephant Shark Genome Sequencing Consortium"/>
            <person name="Venkatesh B."/>
            <person name="Lee A.P."/>
            <person name="Ravi V."/>
            <person name="Maurya A.K."/>
            <person name="Lian M.M."/>
            <person name="Swann J.B."/>
            <person name="Ohta Y."/>
            <person name="Flajnik M.F."/>
            <person name="Sutoh Y."/>
            <person name="Kasahara M."/>
            <person name="Hoon S."/>
            <person name="Gangu V."/>
            <person name="Roy S.W."/>
            <person name="Irimia M."/>
            <person name="Korzh V."/>
            <person name="Kondrychyn I."/>
            <person name="Lim Z.W."/>
            <person name="Tay B.H."/>
            <person name="Tohari S."/>
            <person name="Kong K.W."/>
            <person name="Ho S."/>
            <person name="Lorente-Galdos B."/>
            <person name="Quilez J."/>
            <person name="Marques-Bonet T."/>
            <person name="Raney B.J."/>
            <person name="Ingham P.W."/>
            <person name="Tay A."/>
            <person name="Hillier L.W."/>
            <person name="Minx P."/>
            <person name="Boehm T."/>
            <person name="Wilson R.K."/>
            <person name="Brenner S."/>
            <person name="Warren W.C."/>
        </authorList>
    </citation>
    <scope>NUCLEOTIDE SEQUENCE [LARGE SCALE GENOMIC DNA]</scope>
</reference>
<keyword evidence="3" id="KW-1185">Reference proteome</keyword>
<dbReference type="InParanoid" id="A0A4W3GMS1"/>
<organism evidence="2 3">
    <name type="scientific">Callorhinchus milii</name>
    <name type="common">Ghost shark</name>
    <dbReference type="NCBI Taxonomy" id="7868"/>
    <lineage>
        <taxon>Eukaryota</taxon>
        <taxon>Metazoa</taxon>
        <taxon>Chordata</taxon>
        <taxon>Craniata</taxon>
        <taxon>Vertebrata</taxon>
        <taxon>Chondrichthyes</taxon>
        <taxon>Holocephali</taxon>
        <taxon>Chimaeriformes</taxon>
        <taxon>Callorhinchidae</taxon>
        <taxon>Callorhinchus</taxon>
    </lineage>
</organism>
<name>A0A4W3GMS1_CALMI</name>
<evidence type="ECO:0000256" key="1">
    <source>
        <dbReference type="SAM" id="MobiDB-lite"/>
    </source>
</evidence>
<feature type="region of interest" description="Disordered" evidence="1">
    <location>
        <begin position="67"/>
        <end position="221"/>
    </location>
</feature>
<reference evidence="2" key="4">
    <citation type="submission" date="2025-08" db="UniProtKB">
        <authorList>
            <consortium name="Ensembl"/>
        </authorList>
    </citation>
    <scope>IDENTIFICATION</scope>
</reference>
<feature type="compositionally biased region" description="Polar residues" evidence="1">
    <location>
        <begin position="274"/>
        <end position="285"/>
    </location>
</feature>
<dbReference type="AlphaFoldDB" id="A0A4W3GMS1"/>
<feature type="compositionally biased region" description="Basic and acidic residues" evidence="1">
    <location>
        <begin position="286"/>
        <end position="305"/>
    </location>
</feature>
<reference evidence="3" key="1">
    <citation type="journal article" date="2006" name="Science">
        <title>Ancient noncoding elements conserved in the human genome.</title>
        <authorList>
            <person name="Venkatesh B."/>
            <person name="Kirkness E.F."/>
            <person name="Loh Y.H."/>
            <person name="Halpern A.L."/>
            <person name="Lee A.P."/>
            <person name="Johnson J."/>
            <person name="Dandona N."/>
            <person name="Viswanathan L.D."/>
            <person name="Tay A."/>
            <person name="Venter J.C."/>
            <person name="Strausberg R.L."/>
            <person name="Brenner S."/>
        </authorList>
    </citation>
    <scope>NUCLEOTIDE SEQUENCE [LARGE SCALE GENOMIC DNA]</scope>
</reference>
<dbReference type="GeneTree" id="ENSGT00940000157255"/>
<dbReference type="STRING" id="7868.ENSCMIP00000004756"/>
<reference evidence="3" key="2">
    <citation type="journal article" date="2007" name="PLoS Biol.">
        <title>Survey sequencing and comparative analysis of the elephant shark (Callorhinchus milii) genome.</title>
        <authorList>
            <person name="Venkatesh B."/>
            <person name="Kirkness E.F."/>
            <person name="Loh Y.H."/>
            <person name="Halpern A.L."/>
            <person name="Lee A.P."/>
            <person name="Johnson J."/>
            <person name="Dandona N."/>
            <person name="Viswanathan L.D."/>
            <person name="Tay A."/>
            <person name="Venter J.C."/>
            <person name="Strausberg R.L."/>
            <person name="Brenner S."/>
        </authorList>
    </citation>
    <scope>NUCLEOTIDE SEQUENCE [LARGE SCALE GENOMIC DNA]</scope>
</reference>
<evidence type="ECO:0000313" key="3">
    <source>
        <dbReference type="Proteomes" id="UP000314986"/>
    </source>
</evidence>
<reference evidence="2" key="5">
    <citation type="submission" date="2025-09" db="UniProtKB">
        <authorList>
            <consortium name="Ensembl"/>
        </authorList>
    </citation>
    <scope>IDENTIFICATION</scope>
</reference>
<evidence type="ECO:0000313" key="2">
    <source>
        <dbReference type="Ensembl" id="ENSCMIP00000004756.1"/>
    </source>
</evidence>
<dbReference type="Proteomes" id="UP000314986">
    <property type="component" value="Unassembled WGS sequence"/>
</dbReference>
<protein>
    <submittedName>
        <fullName evidence="2">Uncharacterized protein</fullName>
    </submittedName>
</protein>
<proteinExistence type="predicted"/>
<dbReference type="Ensembl" id="ENSCMIT00000004932.1">
    <property type="protein sequence ID" value="ENSCMIP00000004756.1"/>
    <property type="gene ID" value="ENSCMIG00000002820.1"/>
</dbReference>
<accession>A0A4W3GMS1</accession>
<feature type="compositionally biased region" description="Basic residues" evidence="1">
    <location>
        <begin position="111"/>
        <end position="132"/>
    </location>
</feature>